<accession>A0A345UWC2</accession>
<dbReference type="InterPro" id="IPR000383">
    <property type="entry name" value="Xaa-Pro-like_dom"/>
</dbReference>
<dbReference type="GO" id="GO:0051920">
    <property type="term" value="F:peroxiredoxin activity"/>
    <property type="evidence" value="ECO:0007669"/>
    <property type="project" value="InterPro"/>
</dbReference>
<dbReference type="Gene3D" id="3.40.50.1820">
    <property type="entry name" value="alpha/beta hydrolase"/>
    <property type="match status" value="1"/>
</dbReference>
<dbReference type="SUPFAM" id="SSF69118">
    <property type="entry name" value="AhpD-like"/>
    <property type="match status" value="1"/>
</dbReference>
<name>A0A345UWC2_PSEFL</name>
<dbReference type="EMBL" id="CP022313">
    <property type="protein sequence ID" value="AXJ04774.1"/>
    <property type="molecule type" value="Genomic_DNA"/>
</dbReference>
<feature type="chain" id="PRO_5016649937" evidence="1">
    <location>
        <begin position="21"/>
        <end position="708"/>
    </location>
</feature>
<proteinExistence type="predicted"/>
<dbReference type="InterPro" id="IPR011051">
    <property type="entry name" value="RmlC_Cupin_sf"/>
</dbReference>
<feature type="signal peptide" evidence="1">
    <location>
        <begin position="1"/>
        <end position="20"/>
    </location>
</feature>
<evidence type="ECO:0000256" key="1">
    <source>
        <dbReference type="SAM" id="SignalP"/>
    </source>
</evidence>
<dbReference type="Gene3D" id="1.20.1290.10">
    <property type="entry name" value="AhpD-like"/>
    <property type="match status" value="1"/>
</dbReference>
<dbReference type="GO" id="GO:0016787">
    <property type="term" value="F:hydrolase activity"/>
    <property type="evidence" value="ECO:0007669"/>
    <property type="project" value="InterPro"/>
</dbReference>
<dbReference type="InterPro" id="IPR051411">
    <property type="entry name" value="Polyketide_trans_af380"/>
</dbReference>
<dbReference type="Pfam" id="PF02129">
    <property type="entry name" value="Peptidase_S15"/>
    <property type="match status" value="1"/>
</dbReference>
<dbReference type="InterPro" id="IPR047263">
    <property type="entry name" value="HNL-like_cupin"/>
</dbReference>
<evidence type="ECO:0000313" key="5">
    <source>
        <dbReference type="Proteomes" id="UP000254535"/>
    </source>
</evidence>
<dbReference type="Pfam" id="PF07883">
    <property type="entry name" value="Cupin_2"/>
    <property type="match status" value="1"/>
</dbReference>
<dbReference type="PANTHER" id="PTHR47751">
    <property type="entry name" value="SUPERFAMILY HYDROLASE, PUTATIVE (AFU_ORTHOLOGUE AFUA_2G16580)-RELATED"/>
    <property type="match status" value="1"/>
</dbReference>
<dbReference type="AlphaFoldDB" id="A0A345UWC2"/>
<dbReference type="Gene3D" id="2.60.120.10">
    <property type="entry name" value="Jelly Rolls"/>
    <property type="match status" value="1"/>
</dbReference>
<dbReference type="InterPro" id="IPR014710">
    <property type="entry name" value="RmlC-like_jellyroll"/>
</dbReference>
<dbReference type="SUPFAM" id="SSF51182">
    <property type="entry name" value="RmlC-like cupins"/>
    <property type="match status" value="1"/>
</dbReference>
<evidence type="ECO:0000259" key="2">
    <source>
        <dbReference type="Pfam" id="PF02129"/>
    </source>
</evidence>
<dbReference type="InterPro" id="IPR013096">
    <property type="entry name" value="Cupin_2"/>
</dbReference>
<dbReference type="PANTHER" id="PTHR47751:SF1">
    <property type="entry name" value="SUPERFAMILY HYDROLASE, PUTATIVE (AFU_ORTHOLOGUE AFUA_2G16580)-RELATED"/>
    <property type="match status" value="1"/>
</dbReference>
<reference evidence="4 5" key="1">
    <citation type="submission" date="2017-07" db="EMBL/GenBank/DDBJ databases">
        <title>Genome sequence of Pseudomonas NEP1.</title>
        <authorList>
            <person name="Nascimento F.X."/>
        </authorList>
    </citation>
    <scope>NUCLEOTIDE SEQUENCE [LARGE SCALE GENOMIC DNA]</scope>
    <source>
        <strain evidence="4 5">NEP1</strain>
    </source>
</reference>
<evidence type="ECO:0000313" key="4">
    <source>
        <dbReference type="EMBL" id="AXJ04774.1"/>
    </source>
</evidence>
<gene>
    <name evidence="4" type="ORF">CFN16_11785</name>
</gene>
<dbReference type="CDD" id="cd02233">
    <property type="entry name" value="cupin_HNL-like"/>
    <property type="match status" value="1"/>
</dbReference>
<dbReference type="SUPFAM" id="SSF53474">
    <property type="entry name" value="alpha/beta-Hydrolases"/>
    <property type="match status" value="1"/>
</dbReference>
<organism evidence="4 5">
    <name type="scientific">Pseudomonas fluorescens</name>
    <dbReference type="NCBI Taxonomy" id="294"/>
    <lineage>
        <taxon>Bacteria</taxon>
        <taxon>Pseudomonadati</taxon>
        <taxon>Pseudomonadota</taxon>
        <taxon>Gammaproteobacteria</taxon>
        <taxon>Pseudomonadales</taxon>
        <taxon>Pseudomonadaceae</taxon>
        <taxon>Pseudomonas</taxon>
    </lineage>
</organism>
<evidence type="ECO:0000259" key="3">
    <source>
        <dbReference type="Pfam" id="PF07883"/>
    </source>
</evidence>
<keyword evidence="1" id="KW-0732">Signal</keyword>
<dbReference type="Gene3D" id="1.10.10.800">
    <property type="match status" value="1"/>
</dbReference>
<dbReference type="InterPro" id="IPR029032">
    <property type="entry name" value="AhpD-like"/>
</dbReference>
<feature type="domain" description="Cupin type-2" evidence="3">
    <location>
        <begin position="64"/>
        <end position="125"/>
    </location>
</feature>
<feature type="domain" description="Xaa-Pro dipeptidyl-peptidase-like" evidence="2">
    <location>
        <begin position="416"/>
        <end position="556"/>
    </location>
</feature>
<dbReference type="Proteomes" id="UP000254535">
    <property type="component" value="Chromosome"/>
</dbReference>
<protein>
    <submittedName>
        <fullName evidence="4">Uncharacterized protein</fullName>
    </submittedName>
</protein>
<dbReference type="InterPro" id="IPR029058">
    <property type="entry name" value="AB_hydrolase_fold"/>
</dbReference>
<sequence length="708" mass="76350">MNRLIAPFVALSLISAEAAAASEIRITPKGSQPSIQGAPENFTGTVRVDGLFKGDLPARVSGGTVTFEPGARTAWQTHPLGQTLIVTAGVGYVQQEGGPRQEIRPGDIVWIPPLTRHWHGATANTGMTHIAIAEAEDGKTVTWAEKVSQAQYDPATPQDITSTQDSIDTLSKKQQAIPLIAAFMATSDVPNLNVALNQGLDAGLTVSEAREILVQLYAYVGFPRSLNALNELMTVVQARKQRGIEDAPGREPGRATPTGDELLAAGTANQTKISGSPVKGPVFEFAPVINRFLQTHLFGDIFERDNLDWQSRELATVGALAATPGVEPQLRSHMLASLRVGLSAAQLRQVTEQLKKHGDAQTVERANTALTQALSAGESLAADYKKNPFTLAYDGAITKNEPGKVNIHPVSYKLNGLDIAANVYTPANYDAKRSYPTVVVAHPNGGVKEQVAGLYAQRLAEQGYITITADAAYQGASGGQPRSIDKPAYRIEDIHGMADFISQFAGVDDKRLGLLGICGGGGYSLAAAQTDKRFKSLATVSMFNSGRVRRTGYNDSQMDSIQQRLQQASAARAQEAAGGAVLYSGDANLTDEQIAKLPFELYRQGYEYYWKTHAHPNSTFKYTTSSLIDLMRFDATDQIELINQPLLMIAGSKADSLYMTQDAFPKATGTTDKEVFILEGATHIETYWVPRYVDAAIGKLSAFYARTL</sequence>